<dbReference type="PROSITE" id="PS51257">
    <property type="entry name" value="PROKAR_LIPOPROTEIN"/>
    <property type="match status" value="1"/>
</dbReference>
<evidence type="ECO:0000313" key="9">
    <source>
        <dbReference type="EMBL" id="GAA0454461.1"/>
    </source>
</evidence>
<protein>
    <submittedName>
        <fullName evidence="9">Iron-siderophore ABC transporter substrate-binding protein</fullName>
    </submittedName>
</protein>
<dbReference type="InterPro" id="IPR002491">
    <property type="entry name" value="ABC_transptr_periplasmic_BD"/>
</dbReference>
<keyword evidence="5" id="KW-0175">Coiled coil</keyword>
<dbReference type="EMBL" id="BAAACZ010000005">
    <property type="protein sequence ID" value="GAA0454461.1"/>
    <property type="molecule type" value="Genomic_DNA"/>
</dbReference>
<organism evidence="9 10">
    <name type="scientific">Alkalibacillus silvisoli</name>
    <dbReference type="NCBI Taxonomy" id="392823"/>
    <lineage>
        <taxon>Bacteria</taxon>
        <taxon>Bacillati</taxon>
        <taxon>Bacillota</taxon>
        <taxon>Bacilli</taxon>
        <taxon>Bacillales</taxon>
        <taxon>Bacillaceae</taxon>
        <taxon>Alkalibacillus</taxon>
    </lineage>
</organism>
<gene>
    <name evidence="9" type="ORF">GCM10008935_06650</name>
</gene>
<dbReference type="PANTHER" id="PTHR30532">
    <property type="entry name" value="IRON III DICITRATE-BINDING PERIPLASMIC PROTEIN"/>
    <property type="match status" value="1"/>
</dbReference>
<dbReference type="CDD" id="cd01146">
    <property type="entry name" value="FhuD"/>
    <property type="match status" value="1"/>
</dbReference>
<feature type="compositionally biased region" description="Acidic residues" evidence="6">
    <location>
        <begin position="24"/>
        <end position="35"/>
    </location>
</feature>
<evidence type="ECO:0000256" key="2">
    <source>
        <dbReference type="ARBA" id="ARBA00008814"/>
    </source>
</evidence>
<keyword evidence="10" id="KW-1185">Reference proteome</keyword>
<evidence type="ECO:0000256" key="4">
    <source>
        <dbReference type="ARBA" id="ARBA00022729"/>
    </source>
</evidence>
<evidence type="ECO:0000259" key="8">
    <source>
        <dbReference type="PROSITE" id="PS50983"/>
    </source>
</evidence>
<feature type="region of interest" description="Disordered" evidence="6">
    <location>
        <begin position="24"/>
        <end position="45"/>
    </location>
</feature>
<dbReference type="PROSITE" id="PS50983">
    <property type="entry name" value="FE_B12_PBP"/>
    <property type="match status" value="1"/>
</dbReference>
<evidence type="ECO:0000256" key="3">
    <source>
        <dbReference type="ARBA" id="ARBA00022448"/>
    </source>
</evidence>
<dbReference type="InterPro" id="IPR051313">
    <property type="entry name" value="Bact_iron-sidero_bind"/>
</dbReference>
<feature type="domain" description="Fe/B12 periplasmic-binding" evidence="8">
    <location>
        <begin position="55"/>
        <end position="326"/>
    </location>
</feature>
<keyword evidence="4 7" id="KW-0732">Signal</keyword>
<keyword evidence="3" id="KW-0813">Transport</keyword>
<comment type="subcellular location">
    <subcellularLocation>
        <location evidence="1">Cell membrane</location>
        <topology evidence="1">Lipid-anchor</topology>
    </subcellularLocation>
</comment>
<evidence type="ECO:0000313" key="10">
    <source>
        <dbReference type="Proteomes" id="UP001500740"/>
    </source>
</evidence>
<comment type="similarity">
    <text evidence="2">Belongs to the bacterial solute-binding protein 8 family.</text>
</comment>
<feature type="signal peptide" evidence="7">
    <location>
        <begin position="1"/>
        <end position="19"/>
    </location>
</feature>
<reference evidence="10" key="1">
    <citation type="journal article" date="2019" name="Int. J. Syst. Evol. Microbiol.">
        <title>The Global Catalogue of Microorganisms (GCM) 10K type strain sequencing project: providing services to taxonomists for standard genome sequencing and annotation.</title>
        <authorList>
            <consortium name="The Broad Institute Genomics Platform"/>
            <consortium name="The Broad Institute Genome Sequencing Center for Infectious Disease"/>
            <person name="Wu L."/>
            <person name="Ma J."/>
        </authorList>
    </citation>
    <scope>NUCLEOTIDE SEQUENCE [LARGE SCALE GENOMIC DNA]</scope>
    <source>
        <strain evidence="10">JCM 14193</strain>
    </source>
</reference>
<sequence>MSKYKLIAVLMITFTMILAACNTDDESPDENEDSSDSITISGDLEDVELDEEAETVVALEWTYAEDLIAVDHEPAGVADIDGFHQFVNIGETLSDDVIDVGTRQEPNLETIASLDPDLIIGITFRHEGIRDQLEAIAPTVFFNPYPEEDEYDQYEEMEDTFRQIAKAVGKEEDALAVIDSLNDKYSEAEEAINDAALDTNETILTYGWSADQAPIFRLFTPNSMASIIMEKVGLTNPYEPDSFEAYGYSEVNVEAFTNYEDANYLYIVENDDDLYEGELANHSVWNGLNFVEEGRTYQMESDTWLFGGPLSAEVLVEQITESMMSE</sequence>
<feature type="coiled-coil region" evidence="5">
    <location>
        <begin position="171"/>
        <end position="198"/>
    </location>
</feature>
<accession>A0ABP3JK67</accession>
<dbReference type="Pfam" id="PF01497">
    <property type="entry name" value="Peripla_BP_2"/>
    <property type="match status" value="1"/>
</dbReference>
<dbReference type="PANTHER" id="PTHR30532:SF29">
    <property type="entry name" value="FE(3+) DICITRATE-BINDING PERIPLASMIC PROTEIN"/>
    <property type="match status" value="1"/>
</dbReference>
<name>A0ABP3JK67_9BACI</name>
<evidence type="ECO:0000256" key="1">
    <source>
        <dbReference type="ARBA" id="ARBA00004193"/>
    </source>
</evidence>
<evidence type="ECO:0000256" key="6">
    <source>
        <dbReference type="SAM" id="MobiDB-lite"/>
    </source>
</evidence>
<comment type="caution">
    <text evidence="9">The sequence shown here is derived from an EMBL/GenBank/DDBJ whole genome shotgun (WGS) entry which is preliminary data.</text>
</comment>
<dbReference type="SUPFAM" id="SSF53807">
    <property type="entry name" value="Helical backbone' metal receptor"/>
    <property type="match status" value="1"/>
</dbReference>
<dbReference type="Proteomes" id="UP001500740">
    <property type="component" value="Unassembled WGS sequence"/>
</dbReference>
<evidence type="ECO:0000256" key="5">
    <source>
        <dbReference type="SAM" id="Coils"/>
    </source>
</evidence>
<evidence type="ECO:0000256" key="7">
    <source>
        <dbReference type="SAM" id="SignalP"/>
    </source>
</evidence>
<dbReference type="RefSeq" id="WP_343781783.1">
    <property type="nucleotide sequence ID" value="NZ_BAAACZ010000005.1"/>
</dbReference>
<dbReference type="Gene3D" id="3.40.50.1980">
    <property type="entry name" value="Nitrogenase molybdenum iron protein domain"/>
    <property type="match status" value="2"/>
</dbReference>
<feature type="chain" id="PRO_5045750820" evidence="7">
    <location>
        <begin position="20"/>
        <end position="326"/>
    </location>
</feature>
<proteinExistence type="inferred from homology"/>